<protein>
    <submittedName>
        <fullName evidence="2">DUF2798 domain-containing protein</fullName>
    </submittedName>
</protein>
<comment type="caution">
    <text evidence="2">The sequence shown here is derived from an EMBL/GenBank/DDBJ whole genome shotgun (WGS) entry which is preliminary data.</text>
</comment>
<dbReference type="AlphaFoldDB" id="A0A848FF31"/>
<keyword evidence="1" id="KW-0472">Membrane</keyword>
<accession>A0A848FF31</accession>
<evidence type="ECO:0000313" key="3">
    <source>
        <dbReference type="Proteomes" id="UP000574067"/>
    </source>
</evidence>
<organism evidence="2 3">
    <name type="scientific">Azohydromonas caseinilytica</name>
    <dbReference type="NCBI Taxonomy" id="2728836"/>
    <lineage>
        <taxon>Bacteria</taxon>
        <taxon>Pseudomonadati</taxon>
        <taxon>Pseudomonadota</taxon>
        <taxon>Betaproteobacteria</taxon>
        <taxon>Burkholderiales</taxon>
        <taxon>Sphaerotilaceae</taxon>
        <taxon>Azohydromonas</taxon>
    </lineage>
</organism>
<sequence>MATQNPPDSPRRAAWRLPSRLAPVAFSFYMAGIVAFLMSLALTAINTGLGDGYLLRVLRAYILALPVGFLGVMAARPLVLRLVAWTVAPASQQTRKD</sequence>
<feature type="transmembrane region" description="Helical" evidence="1">
    <location>
        <begin position="57"/>
        <end position="75"/>
    </location>
</feature>
<keyword evidence="3" id="KW-1185">Reference proteome</keyword>
<reference evidence="2 3" key="1">
    <citation type="submission" date="2020-04" db="EMBL/GenBank/DDBJ databases">
        <title>Azohydromonas sp. isolated from soil.</title>
        <authorList>
            <person name="Dahal R.H."/>
        </authorList>
    </citation>
    <scope>NUCLEOTIDE SEQUENCE [LARGE SCALE GENOMIC DNA]</scope>
    <source>
        <strain evidence="2 3">G-1-1-14</strain>
    </source>
</reference>
<keyword evidence="1" id="KW-0812">Transmembrane</keyword>
<name>A0A848FF31_9BURK</name>
<dbReference type="Pfam" id="PF11391">
    <property type="entry name" value="DUF2798"/>
    <property type="match status" value="1"/>
</dbReference>
<evidence type="ECO:0000313" key="2">
    <source>
        <dbReference type="EMBL" id="NML16760.1"/>
    </source>
</evidence>
<keyword evidence="1" id="KW-1133">Transmembrane helix</keyword>
<feature type="transmembrane region" description="Helical" evidence="1">
    <location>
        <begin position="21"/>
        <end position="45"/>
    </location>
</feature>
<proteinExistence type="predicted"/>
<evidence type="ECO:0000256" key="1">
    <source>
        <dbReference type="SAM" id="Phobius"/>
    </source>
</evidence>
<dbReference type="EMBL" id="JABBFW010000012">
    <property type="protein sequence ID" value="NML16760.1"/>
    <property type="molecule type" value="Genomic_DNA"/>
</dbReference>
<dbReference type="RefSeq" id="WP_169161657.1">
    <property type="nucleotide sequence ID" value="NZ_JABBFW010000012.1"/>
</dbReference>
<dbReference type="InterPro" id="IPR021529">
    <property type="entry name" value="DUF2798"/>
</dbReference>
<dbReference type="Proteomes" id="UP000574067">
    <property type="component" value="Unassembled WGS sequence"/>
</dbReference>
<gene>
    <name evidence="2" type="ORF">HHL10_17395</name>
</gene>